<name>A0ABX0W4K0_9RHOB</name>
<gene>
    <name evidence="1" type="ORF">HCZ30_15535</name>
</gene>
<reference evidence="1 2" key="1">
    <citation type="submission" date="2020-03" db="EMBL/GenBank/DDBJ databases">
        <title>Bacterial isolates of synthetic phycosphere.</title>
        <authorList>
            <person name="Fu H."/>
            <person name="Moran M.A."/>
        </authorList>
    </citation>
    <scope>NUCLEOTIDE SEQUENCE [LARGE SCALE GENOMIC DNA]</scope>
    <source>
        <strain evidence="1 2">HF1</strain>
    </source>
</reference>
<protein>
    <recommendedName>
        <fullName evidence="3">DUF115 domain-containing protein</fullName>
    </recommendedName>
</protein>
<dbReference type="EMBL" id="JAATOP010000014">
    <property type="protein sequence ID" value="NIY73842.1"/>
    <property type="molecule type" value="Genomic_DNA"/>
</dbReference>
<sequence>MNDNDSSGGLLTVDWELATELERALWERPEKGSTELDMLDPYPFLMGGEPLAHHPAHIKAALDRSLPLFRQFVSERTLDTAVLVGNGPSLLKTDLSALEGQDVYITNYAVKNADLATHAKAVAVSNYLVAEQDPAAFRDLNVWKVFPVWLSHILPPDPKTIYLNAQGGELRFSTDVTSHVFWHSTVSFFWLQILYSAGYRKVCMIGFDNTYQQPKDLREGDIVEQTADDANHFDASYFKGKKWQAADTGKMAETYDISRKIYEADGREIVNCTVGGALEVFRRGDLAEELSPAVPLPKPERLRTKERTAIVVRFDASELEELEDIWTKLDQWRVSDVAIIPVCADACPLTILPDVVEHAGSDAELTDLLQHQPLNHLYFADVSTLRKTLETYRTTGARLYAQIEQMPARKAASTHLIEAFTFAP</sequence>
<comment type="caution">
    <text evidence="1">The sequence shown here is derived from an EMBL/GenBank/DDBJ whole genome shotgun (WGS) entry which is preliminary data.</text>
</comment>
<evidence type="ECO:0000313" key="1">
    <source>
        <dbReference type="EMBL" id="NIY73842.1"/>
    </source>
</evidence>
<evidence type="ECO:0000313" key="2">
    <source>
        <dbReference type="Proteomes" id="UP000709466"/>
    </source>
</evidence>
<dbReference type="RefSeq" id="WP_167639226.1">
    <property type="nucleotide sequence ID" value="NZ_JAATOP010000014.1"/>
</dbReference>
<evidence type="ECO:0008006" key="3">
    <source>
        <dbReference type="Google" id="ProtNLM"/>
    </source>
</evidence>
<organism evidence="1 2">
    <name type="scientific">Marivivens donghaensis</name>
    <dbReference type="NCBI Taxonomy" id="1699413"/>
    <lineage>
        <taxon>Bacteria</taxon>
        <taxon>Pseudomonadati</taxon>
        <taxon>Pseudomonadota</taxon>
        <taxon>Alphaproteobacteria</taxon>
        <taxon>Rhodobacterales</taxon>
        <taxon>Paracoccaceae</taxon>
        <taxon>Marivivens group</taxon>
        <taxon>Marivivens</taxon>
    </lineage>
</organism>
<dbReference type="Proteomes" id="UP000709466">
    <property type="component" value="Unassembled WGS sequence"/>
</dbReference>
<keyword evidence="2" id="KW-1185">Reference proteome</keyword>
<proteinExistence type="predicted"/>
<accession>A0ABX0W4K0</accession>